<dbReference type="CDD" id="cd05401">
    <property type="entry name" value="NT_GlnE_GlnD_like"/>
    <property type="match status" value="2"/>
</dbReference>
<comment type="function">
    <text evidence="7">Involved in the regulation of glutamine synthetase GlnA, a key enzyme in the process to assimilate ammonia. When cellular nitrogen levels are high, the C-terminal adenylyl transferase (AT) inactivates GlnA by covalent transfer of an adenylyl group from ATP to specific tyrosine residue of GlnA, thus reducing its activity. Conversely, when nitrogen levels are low, the N-terminal adenylyl removase (AR) activates GlnA by removing the adenylyl group by phosphorolysis, increasing its activity. The regulatory region of GlnE binds the signal transduction protein PII (GlnB) which indicates the nitrogen status of the cell.</text>
</comment>
<dbReference type="Gene3D" id="3.30.460.10">
    <property type="entry name" value="Beta Polymerase, domain 2"/>
    <property type="match status" value="2"/>
</dbReference>
<dbReference type="GO" id="GO:0008882">
    <property type="term" value="F:[glutamate-ammonia-ligase] adenylyltransferase activity"/>
    <property type="evidence" value="ECO:0007669"/>
    <property type="project" value="UniProtKB-UniRule"/>
</dbReference>
<dbReference type="EC" id="2.7.7.89" evidence="7"/>
<keyword evidence="6 7" id="KW-0511">Multifunctional enzyme</keyword>
<keyword evidence="3 7" id="KW-0547">Nucleotide-binding</keyword>
<dbReference type="Proteomes" id="UP000596145">
    <property type="component" value="Chromosome"/>
</dbReference>
<dbReference type="EC" id="2.7.7.42" evidence="7"/>
<evidence type="ECO:0000256" key="3">
    <source>
        <dbReference type="ARBA" id="ARBA00022741"/>
    </source>
</evidence>
<comment type="catalytic activity">
    <reaction evidence="7">
        <text>[glutamine synthetase]-O(4)-(5'-adenylyl)-L-tyrosine + phosphate = [glutamine synthetase]-L-tyrosine + ADP</text>
        <dbReference type="Rhea" id="RHEA:43716"/>
        <dbReference type="Rhea" id="RHEA-COMP:10660"/>
        <dbReference type="Rhea" id="RHEA-COMP:10661"/>
        <dbReference type="ChEBI" id="CHEBI:43474"/>
        <dbReference type="ChEBI" id="CHEBI:46858"/>
        <dbReference type="ChEBI" id="CHEBI:83624"/>
        <dbReference type="ChEBI" id="CHEBI:456216"/>
        <dbReference type="EC" id="2.7.7.89"/>
    </reaction>
</comment>
<dbReference type="EMBL" id="CP066007">
    <property type="protein sequence ID" value="QQB47560.1"/>
    <property type="molecule type" value="Genomic_DNA"/>
</dbReference>
<protein>
    <recommendedName>
        <fullName evidence="7">Bifunctional glutamine synthetase adenylyltransferase/adenylyl-removing enzyme</fullName>
    </recommendedName>
    <alternativeName>
        <fullName evidence="7">ATP:glutamine synthetase adenylyltransferase</fullName>
    </alternativeName>
    <alternativeName>
        <fullName evidence="7">ATase</fullName>
    </alternativeName>
    <domain>
        <recommendedName>
            <fullName evidence="7">Glutamine synthetase adenylyl-L-tyrosine phosphorylase</fullName>
            <ecNumber evidence="7">2.7.7.89</ecNumber>
        </recommendedName>
        <alternativeName>
            <fullName evidence="7">Adenylyl removase</fullName>
            <shortName evidence="7">AR</shortName>
            <shortName evidence="7">AT-N</shortName>
        </alternativeName>
    </domain>
    <domain>
        <recommendedName>
            <fullName evidence="7">Glutamine synthetase adenylyl transferase</fullName>
            <ecNumber evidence="7">2.7.7.42</ecNumber>
        </recommendedName>
        <alternativeName>
            <fullName evidence="7">Adenylyl transferase</fullName>
            <shortName evidence="7">AT</shortName>
            <shortName evidence="7">AT-C</shortName>
        </alternativeName>
    </domain>
</protein>
<evidence type="ECO:0000259" key="9">
    <source>
        <dbReference type="Pfam" id="PF08335"/>
    </source>
</evidence>
<dbReference type="Gene3D" id="1.20.120.330">
    <property type="entry name" value="Nucleotidyltransferases domain 2"/>
    <property type="match status" value="2"/>
</dbReference>
<reference evidence="10 11" key="1">
    <citation type="submission" date="2020-12" db="EMBL/GenBank/DDBJ databases">
        <title>FDA dAtabase for Regulatory Grade micrObial Sequences (FDA-ARGOS): Supporting development and validation of Infectious Disease Dx tests.</title>
        <authorList>
            <person name="Sproer C."/>
            <person name="Gronow S."/>
            <person name="Severitt S."/>
            <person name="Schroder I."/>
            <person name="Tallon L."/>
            <person name="Sadzewicz L."/>
            <person name="Zhao X."/>
            <person name="Boylan J."/>
            <person name="Ott S."/>
            <person name="Bowen H."/>
            <person name="Vavikolanu K."/>
            <person name="Mehta A."/>
            <person name="Aluvathingal J."/>
            <person name="Nadendla S."/>
            <person name="Lowell S."/>
            <person name="Myers T."/>
            <person name="Yan Y."/>
            <person name="Sichtig H."/>
        </authorList>
    </citation>
    <scope>NUCLEOTIDE SEQUENCE [LARGE SCALE GENOMIC DNA]</scope>
    <source>
        <strain evidence="10 11">FDAARGOS_1053</strain>
    </source>
</reference>
<organism evidence="10 11">
    <name type="scientific">Corynebacterium glucuronolyticum</name>
    <dbReference type="NCBI Taxonomy" id="39791"/>
    <lineage>
        <taxon>Bacteria</taxon>
        <taxon>Bacillati</taxon>
        <taxon>Actinomycetota</taxon>
        <taxon>Actinomycetes</taxon>
        <taxon>Mycobacteriales</taxon>
        <taxon>Corynebacteriaceae</taxon>
        <taxon>Corynebacterium</taxon>
    </lineage>
</organism>
<dbReference type="InterPro" id="IPR023057">
    <property type="entry name" value="GlnE"/>
</dbReference>
<feature type="domain" description="PII-uridylyltransferase/Glutamine-synthetase adenylyltransferase" evidence="9">
    <location>
        <begin position="869"/>
        <end position="1011"/>
    </location>
</feature>
<evidence type="ECO:0000256" key="7">
    <source>
        <dbReference type="HAMAP-Rule" id="MF_00802"/>
    </source>
</evidence>
<dbReference type="GeneID" id="92760566"/>
<accession>A0A7T4EHN3</accession>
<dbReference type="InterPro" id="IPR013546">
    <property type="entry name" value="PII_UdlTrfase/GS_AdlTrfase"/>
</dbReference>
<evidence type="ECO:0000256" key="1">
    <source>
        <dbReference type="ARBA" id="ARBA00022679"/>
    </source>
</evidence>
<comment type="catalytic activity">
    <reaction evidence="7">
        <text>[glutamine synthetase]-L-tyrosine + ATP = [glutamine synthetase]-O(4)-(5'-adenylyl)-L-tyrosine + diphosphate</text>
        <dbReference type="Rhea" id="RHEA:18589"/>
        <dbReference type="Rhea" id="RHEA-COMP:10660"/>
        <dbReference type="Rhea" id="RHEA-COMP:10661"/>
        <dbReference type="ChEBI" id="CHEBI:30616"/>
        <dbReference type="ChEBI" id="CHEBI:33019"/>
        <dbReference type="ChEBI" id="CHEBI:46858"/>
        <dbReference type="ChEBI" id="CHEBI:83624"/>
        <dbReference type="EC" id="2.7.7.42"/>
    </reaction>
</comment>
<keyword evidence="5 7" id="KW-0460">Magnesium</keyword>
<keyword evidence="4 7" id="KW-0067">ATP-binding</keyword>
<evidence type="ECO:0000256" key="4">
    <source>
        <dbReference type="ARBA" id="ARBA00022840"/>
    </source>
</evidence>
<dbReference type="GO" id="GO:0005524">
    <property type="term" value="F:ATP binding"/>
    <property type="evidence" value="ECO:0007669"/>
    <property type="project" value="UniProtKB-UniRule"/>
</dbReference>
<dbReference type="HAMAP" id="MF_00802">
    <property type="entry name" value="GlnE"/>
    <property type="match status" value="1"/>
</dbReference>
<comment type="cofactor">
    <cofactor evidence="7">
        <name>Mg(2+)</name>
        <dbReference type="ChEBI" id="CHEBI:18420"/>
    </cofactor>
</comment>
<dbReference type="PANTHER" id="PTHR30621">
    <property type="entry name" value="GLUTAMINE SYNTHETASE ADENYLYLTRANSFERASE"/>
    <property type="match status" value="1"/>
</dbReference>
<keyword evidence="1 7" id="KW-0808">Transferase</keyword>
<dbReference type="InterPro" id="IPR005190">
    <property type="entry name" value="GlnE_rpt_dom"/>
</dbReference>
<feature type="domain" description="PII-uridylyltransferase/Glutamine-synthetase adenylyltransferase" evidence="9">
    <location>
        <begin position="361"/>
        <end position="507"/>
    </location>
</feature>
<feature type="domain" description="Glutamate-ammonia ligase adenylyltransferase repeated" evidence="8">
    <location>
        <begin position="612"/>
        <end position="845"/>
    </location>
</feature>
<evidence type="ECO:0000256" key="5">
    <source>
        <dbReference type="ARBA" id="ARBA00022842"/>
    </source>
</evidence>
<dbReference type="InterPro" id="IPR043519">
    <property type="entry name" value="NT_sf"/>
</dbReference>
<feature type="region of interest" description="Adenylyl removase" evidence="7">
    <location>
        <begin position="1"/>
        <end position="511"/>
    </location>
</feature>
<feature type="domain" description="Glutamate-ammonia ligase adenylyltransferase repeated" evidence="8">
    <location>
        <begin position="93"/>
        <end position="336"/>
    </location>
</feature>
<evidence type="ECO:0000256" key="2">
    <source>
        <dbReference type="ARBA" id="ARBA00022695"/>
    </source>
</evidence>
<keyword evidence="2 7" id="KW-0548">Nucleotidyltransferase</keyword>
<name>A0A7T4EHN3_9CORY</name>
<proteinExistence type="inferred from homology"/>
<dbReference type="SUPFAM" id="SSF81301">
    <property type="entry name" value="Nucleotidyltransferase"/>
    <property type="match status" value="2"/>
</dbReference>
<evidence type="ECO:0000313" key="10">
    <source>
        <dbReference type="EMBL" id="QQB47560.1"/>
    </source>
</evidence>
<dbReference type="GO" id="GO:0005829">
    <property type="term" value="C:cytosol"/>
    <property type="evidence" value="ECO:0007669"/>
    <property type="project" value="TreeGrafter"/>
</dbReference>
<dbReference type="PANTHER" id="PTHR30621:SF0">
    <property type="entry name" value="BIFUNCTIONAL GLUTAMINE SYNTHETASE ADENYLYLTRANSFERASE_ADENYLYL-REMOVING ENZYME"/>
    <property type="match status" value="1"/>
</dbReference>
<evidence type="ECO:0000313" key="11">
    <source>
        <dbReference type="Proteomes" id="UP000596145"/>
    </source>
</evidence>
<dbReference type="GO" id="GO:0047388">
    <property type="term" value="F:[glutamine synthetase]-adenylyl-L-tyrosine phosphorylase activity"/>
    <property type="evidence" value="ECO:0007669"/>
    <property type="project" value="UniProtKB-EC"/>
</dbReference>
<dbReference type="GO" id="GO:0000287">
    <property type="term" value="F:magnesium ion binding"/>
    <property type="evidence" value="ECO:0007669"/>
    <property type="project" value="UniProtKB-UniRule"/>
</dbReference>
<dbReference type="RefSeq" id="WP_198481489.1">
    <property type="nucleotide sequence ID" value="NZ_CP066007.1"/>
</dbReference>
<gene>
    <name evidence="7" type="primary">glnE</name>
    <name evidence="10" type="ORF">I6I10_06725</name>
</gene>
<dbReference type="SUPFAM" id="SSF81593">
    <property type="entry name" value="Nucleotidyltransferase substrate binding subunit/domain"/>
    <property type="match status" value="2"/>
</dbReference>
<dbReference type="GO" id="GO:0000820">
    <property type="term" value="P:regulation of glutamine family amino acid metabolic process"/>
    <property type="evidence" value="ECO:0007669"/>
    <property type="project" value="UniProtKB-UniRule"/>
</dbReference>
<dbReference type="AlphaFoldDB" id="A0A7T4EHN3"/>
<evidence type="ECO:0000259" key="8">
    <source>
        <dbReference type="Pfam" id="PF03710"/>
    </source>
</evidence>
<comment type="similarity">
    <text evidence="7">Belongs to the GlnE family.</text>
</comment>
<dbReference type="NCBIfam" id="NF010707">
    <property type="entry name" value="PRK14109.1"/>
    <property type="match status" value="1"/>
</dbReference>
<evidence type="ECO:0000256" key="6">
    <source>
        <dbReference type="ARBA" id="ARBA00023268"/>
    </source>
</evidence>
<sequence length="1023" mass="112230">MQSPRTTRKAVPTPAALGFERLAAESELEELGWYKAEHSDLLRDMSGAADPDQVLLGLLRFKDAVSADEWSVFNQSLHINPELRLRIFGLLGASTVLADHLIAHPEQWQEVGKPAPTPGEMMRFMLEAVDARPDCSHEGCGATDSLDTPGMYRSPLRGTDAVRTIKHAYRTLLMRIAAVDLAGTFLVRSTSGAVAIPVPYTHVTAMLSTLADAALTATLACAQGTVWGDEQADARLSVIALGKCGARELNYISDVDVIFVAEPASPKVTRVASEFIRIGSQALFDVDAGLRPEGKNGALVRTLESHKAYYSRWAETWEFQALLKSRPQTGDMALGQDYIDALHPLVWEASRRDSFVPDVQAMRSRVIRNVPENLKSRELKLGRGGLRDVEFAVQLLQMVHGRVDESLRVSSTVAALNALIAGGYVGREDGHALIKNYEFMRLLEHRLQLQRLRRTHTMPKEKDVESLRRIARAAGIAGTGGHSSAVQLLELYRKTQHSIADIHTKLFYRPLLNSVVNLDTGTLALSPEAARRQLGALNYNFPDRAYQHLQVLASGSSRKQKLQQLLLPSLMTWLGSTSDPDAGLLNYRKLSETMEDRSWFLRLLRDEGAVGKRLMHILGTSPYVSELLLSSPDTVKLLGDGANNPKLISTNPEKVRTALVAAAGRQSSPEQSIAVARSLRRAELARIGAADLLGMMDVRDVCRSLSIVWDAVLHAALAAEIRAAGEPKARIAVIGMGRLGGAELGYGSDADVLFVCDPLPGVGDTEAVTWSIGVCDRMRRRLAKPSGDPPLDVDLGLRPEGRSGPVVRTLASYATYYEKWAETWEMQSLLRATYIAGDEEVGEAFIALIDPLRYPEGGIDESTIREVRRMKARVDKERLPKGADKTTHTKLGRGALTDIEWTVQLLTMMHAHEYPALHTASALEGLDAIEEAGILDATSVERLRHAWLTATGARNALVLVRGKRTDQLPPPGPALAHVAGAAGWDPDDSRGYLEHYLKATRRARRVVDNVFWGESESEFSIEP</sequence>
<dbReference type="Pfam" id="PF08335">
    <property type="entry name" value="GlnD_UR_UTase"/>
    <property type="match status" value="2"/>
</dbReference>
<dbReference type="Pfam" id="PF03710">
    <property type="entry name" value="GlnE"/>
    <property type="match status" value="2"/>
</dbReference>
<feature type="region of interest" description="Adenylyl transferase" evidence="7">
    <location>
        <begin position="519"/>
        <end position="1023"/>
    </location>
</feature>